<dbReference type="GO" id="GO:0070985">
    <property type="term" value="C:transcription factor TFIIK complex"/>
    <property type="evidence" value="ECO:0007669"/>
    <property type="project" value="InterPro"/>
</dbReference>
<evidence type="ECO:0000256" key="5">
    <source>
        <dbReference type="ARBA" id="ARBA00025343"/>
    </source>
</evidence>
<proteinExistence type="inferred from homology"/>
<dbReference type="FunCoup" id="R7UPP9">
    <property type="interactions" value="1820"/>
</dbReference>
<evidence type="ECO:0000313" key="11">
    <source>
        <dbReference type="Proteomes" id="UP000014760"/>
    </source>
</evidence>
<gene>
    <name evidence="9" type="ORF">CAPTEDRAFT_171887</name>
</gene>
<keyword evidence="3 7" id="KW-0195">Cyclin</keyword>
<dbReference type="Proteomes" id="UP000014760">
    <property type="component" value="Unassembled WGS sequence"/>
</dbReference>
<protein>
    <recommendedName>
        <fullName evidence="2">Cyclin-H</fullName>
    </recommendedName>
</protein>
<dbReference type="SMART" id="SM00385">
    <property type="entry name" value="CYCLIN"/>
    <property type="match status" value="1"/>
</dbReference>
<dbReference type="Gene3D" id="1.10.472.10">
    <property type="entry name" value="Cyclin-like"/>
    <property type="match status" value="2"/>
</dbReference>
<dbReference type="GO" id="GO:0006357">
    <property type="term" value="P:regulation of transcription by RNA polymerase II"/>
    <property type="evidence" value="ECO:0007669"/>
    <property type="project" value="InterPro"/>
</dbReference>
<dbReference type="OMA" id="FRVEQNT"/>
<accession>R7UPP9</accession>
<dbReference type="EMBL" id="KB301107">
    <property type="protein sequence ID" value="ELU05927.1"/>
    <property type="molecule type" value="Genomic_DNA"/>
</dbReference>
<comment type="function">
    <text evidence="5">Regulates CDK7, the catalytic subunit of the CDK-activating kinase (CAK) enzymatic complex. CAK activates the cyclin-associated kinases CDK1, CDK2, CDK4 and CDK6 by threonine phosphorylation. CAK complexed to the core-TFIIH basal transcription factor activates RNA polymerase II by serine phosphorylation of the repetitive C-terminal domain (CTD) of its large subunit (POLR2A), allowing its escape from the promoter and elongation of the transcripts. Involved in cell cycle control and in RNA transcription by RNA polymerase II. Its expression and activity are constant throughout the cell cycle.</text>
</comment>
<dbReference type="InterPro" id="IPR006671">
    <property type="entry name" value="Cyclin_N"/>
</dbReference>
<dbReference type="HOGENOM" id="CLU_022620_0_0_1"/>
<dbReference type="CDD" id="cd20525">
    <property type="entry name" value="CYCLIN_CCNH_rpt2"/>
    <property type="match status" value="1"/>
</dbReference>
<comment type="similarity">
    <text evidence="1">Belongs to the cyclin family. Cyclin C subfamily.</text>
</comment>
<name>R7UPP9_CAPTE</name>
<dbReference type="EnsemblMetazoa" id="CapteT171887">
    <property type="protein sequence ID" value="CapteP171887"/>
    <property type="gene ID" value="CapteG171887"/>
</dbReference>
<dbReference type="EMBL" id="AMQN01007660">
    <property type="status" value="NOT_ANNOTATED_CDS"/>
    <property type="molecule type" value="Genomic_DNA"/>
</dbReference>
<dbReference type="InterPro" id="IPR013763">
    <property type="entry name" value="Cyclin-like_dom"/>
</dbReference>
<evidence type="ECO:0000313" key="10">
    <source>
        <dbReference type="EnsemblMetazoa" id="CapteP171887"/>
    </source>
</evidence>
<evidence type="ECO:0000256" key="6">
    <source>
        <dbReference type="ARBA" id="ARBA00026042"/>
    </source>
</evidence>
<organism evidence="9">
    <name type="scientific">Capitella teleta</name>
    <name type="common">Polychaete worm</name>
    <dbReference type="NCBI Taxonomy" id="283909"/>
    <lineage>
        <taxon>Eukaryota</taxon>
        <taxon>Metazoa</taxon>
        <taxon>Spiralia</taxon>
        <taxon>Lophotrochozoa</taxon>
        <taxon>Annelida</taxon>
        <taxon>Polychaeta</taxon>
        <taxon>Sedentaria</taxon>
        <taxon>Scolecida</taxon>
        <taxon>Capitellidae</taxon>
        <taxon>Capitella</taxon>
    </lineage>
</organism>
<evidence type="ECO:0000256" key="1">
    <source>
        <dbReference type="ARBA" id="ARBA00008638"/>
    </source>
</evidence>
<keyword evidence="4" id="KW-0131">Cell cycle</keyword>
<reference evidence="11" key="1">
    <citation type="submission" date="2012-12" db="EMBL/GenBank/DDBJ databases">
        <authorList>
            <person name="Hellsten U."/>
            <person name="Grimwood J."/>
            <person name="Chapman J.A."/>
            <person name="Shapiro H."/>
            <person name="Aerts A."/>
            <person name="Otillar R.P."/>
            <person name="Terry A.Y."/>
            <person name="Boore J.L."/>
            <person name="Simakov O."/>
            <person name="Marletaz F."/>
            <person name="Cho S.-J."/>
            <person name="Edsinger-Gonzales E."/>
            <person name="Havlak P."/>
            <person name="Kuo D.-H."/>
            <person name="Larsson T."/>
            <person name="Lv J."/>
            <person name="Arendt D."/>
            <person name="Savage R."/>
            <person name="Osoegawa K."/>
            <person name="de Jong P."/>
            <person name="Lindberg D.R."/>
            <person name="Seaver E.C."/>
            <person name="Weisblat D.A."/>
            <person name="Putnam N.H."/>
            <person name="Grigoriev I.V."/>
            <person name="Rokhsar D.S."/>
        </authorList>
    </citation>
    <scope>NUCLEOTIDE SEQUENCE</scope>
    <source>
        <strain evidence="11">I ESC-2004</strain>
    </source>
</reference>
<dbReference type="OrthoDB" id="340962at2759"/>
<evidence type="ECO:0000256" key="4">
    <source>
        <dbReference type="ARBA" id="ARBA00023306"/>
    </source>
</evidence>
<evidence type="ECO:0000256" key="3">
    <source>
        <dbReference type="ARBA" id="ARBA00023127"/>
    </source>
</evidence>
<reference evidence="9 11" key="2">
    <citation type="journal article" date="2013" name="Nature">
        <title>Insights into bilaterian evolution from three spiralian genomes.</title>
        <authorList>
            <person name="Simakov O."/>
            <person name="Marletaz F."/>
            <person name="Cho S.J."/>
            <person name="Edsinger-Gonzales E."/>
            <person name="Havlak P."/>
            <person name="Hellsten U."/>
            <person name="Kuo D.H."/>
            <person name="Larsson T."/>
            <person name="Lv J."/>
            <person name="Arendt D."/>
            <person name="Savage R."/>
            <person name="Osoegawa K."/>
            <person name="de Jong P."/>
            <person name="Grimwood J."/>
            <person name="Chapman J.A."/>
            <person name="Shapiro H."/>
            <person name="Aerts A."/>
            <person name="Otillar R.P."/>
            <person name="Terry A.Y."/>
            <person name="Boore J.L."/>
            <person name="Grigoriev I.V."/>
            <person name="Lindberg D.R."/>
            <person name="Seaver E.C."/>
            <person name="Weisblat D.A."/>
            <person name="Putnam N.H."/>
            <person name="Rokhsar D.S."/>
        </authorList>
    </citation>
    <scope>NUCLEOTIDE SEQUENCE</scope>
    <source>
        <strain evidence="9 11">I ESC-2004</strain>
    </source>
</reference>
<dbReference type="Pfam" id="PF16899">
    <property type="entry name" value="Cyclin_C_2"/>
    <property type="match status" value="1"/>
</dbReference>
<evidence type="ECO:0000256" key="7">
    <source>
        <dbReference type="RuleBase" id="RU000383"/>
    </source>
</evidence>
<dbReference type="Pfam" id="PF00134">
    <property type="entry name" value="Cyclin_N"/>
    <property type="match status" value="1"/>
</dbReference>
<reference evidence="10" key="3">
    <citation type="submission" date="2015-06" db="UniProtKB">
        <authorList>
            <consortium name="EnsemblMetazoa"/>
        </authorList>
    </citation>
    <scope>IDENTIFICATION</scope>
</reference>
<dbReference type="STRING" id="283909.R7UPP9"/>
<dbReference type="InterPro" id="IPR027081">
    <property type="entry name" value="CyclinH/Ccl1"/>
</dbReference>
<dbReference type="GO" id="GO:0006351">
    <property type="term" value="P:DNA-templated transcription"/>
    <property type="evidence" value="ECO:0007669"/>
    <property type="project" value="InterPro"/>
</dbReference>
<dbReference type="AlphaFoldDB" id="R7UPP9"/>
<sequence length="331" mass="38750">MFSSSTQLKFWTFSGVTELNRLRAEANETYVSEYGKNETIYYLTAEDETKVRRHYEYVIKDFCTRFQPPMPRSVLGTALVFFKRIYLHNSIMDYHPRDIQHTCVYLACKVEEFNVSLQQFVAQLKGDREAAMDVILSQELLLMRLLHFHLTVHNPFRPLEGLFIDLKTRCEDIDNVERLRPGAEEFLDKALHTDVPLIFSPSQIALAGILASGKNAGVSLDNYVANKLLVSGGQENLLKTVEHIKRIKYMVKNQDPLIREDVKILERRLDACRNPENNPNSETFKRKMEEYLDDEDEKKAKKRQKWEEVRLCFVHSSVYIQIFLSFSRRNQ</sequence>
<dbReference type="GO" id="GO:0016538">
    <property type="term" value="F:cyclin-dependent protein serine/threonine kinase regulator activity"/>
    <property type="evidence" value="ECO:0007669"/>
    <property type="project" value="InterPro"/>
</dbReference>
<dbReference type="FunFam" id="1.10.472.10:FF:000029">
    <property type="entry name" value="Cyclin h"/>
    <property type="match status" value="1"/>
</dbReference>
<dbReference type="SUPFAM" id="SSF47954">
    <property type="entry name" value="Cyclin-like"/>
    <property type="match status" value="2"/>
</dbReference>
<dbReference type="NCBIfam" id="TIGR00569">
    <property type="entry name" value="ccl1"/>
    <property type="match status" value="1"/>
</dbReference>
<feature type="domain" description="Cyclin-like" evidence="8">
    <location>
        <begin position="57"/>
        <end position="144"/>
    </location>
</feature>
<comment type="subunit">
    <text evidence="6">Associates primarily with CDK7 and MAT1 to form the CAK complex. CAK can further associate with the core-TFIIH to form the TFIIH basal transcription factor.</text>
</comment>
<evidence type="ECO:0000259" key="8">
    <source>
        <dbReference type="SMART" id="SM00385"/>
    </source>
</evidence>
<dbReference type="InterPro" id="IPR031658">
    <property type="entry name" value="Cyclin_C_2"/>
</dbReference>
<evidence type="ECO:0000313" key="9">
    <source>
        <dbReference type="EMBL" id="ELU05927.1"/>
    </source>
</evidence>
<evidence type="ECO:0000256" key="2">
    <source>
        <dbReference type="ARBA" id="ARBA00019496"/>
    </source>
</evidence>
<keyword evidence="11" id="KW-1185">Reference proteome</keyword>
<dbReference type="CDD" id="cd20524">
    <property type="entry name" value="CYCLIN_CCNH_rpt1"/>
    <property type="match status" value="1"/>
</dbReference>
<dbReference type="InterPro" id="IPR036915">
    <property type="entry name" value="Cyclin-like_sf"/>
</dbReference>
<dbReference type="InterPro" id="IPR043198">
    <property type="entry name" value="Cyclin/Ssn8"/>
</dbReference>
<dbReference type="PANTHER" id="PTHR10026">
    <property type="entry name" value="CYCLIN"/>
    <property type="match status" value="1"/>
</dbReference>